<evidence type="ECO:0000313" key="2">
    <source>
        <dbReference type="EMBL" id="KAH7303173.1"/>
    </source>
</evidence>
<dbReference type="Proteomes" id="UP000813444">
    <property type="component" value="Unassembled WGS sequence"/>
</dbReference>
<keyword evidence="1" id="KW-0812">Transmembrane</keyword>
<gene>
    <name evidence="2" type="ORF">B0I35DRAFT_465812</name>
</gene>
<evidence type="ECO:0000313" key="3">
    <source>
        <dbReference type="Proteomes" id="UP000813444"/>
    </source>
</evidence>
<dbReference type="AlphaFoldDB" id="A0A8K0SG17"/>
<accession>A0A8K0SG17</accession>
<keyword evidence="3" id="KW-1185">Reference proteome</keyword>
<organism evidence="2 3">
    <name type="scientific">Stachybotrys elegans</name>
    <dbReference type="NCBI Taxonomy" id="80388"/>
    <lineage>
        <taxon>Eukaryota</taxon>
        <taxon>Fungi</taxon>
        <taxon>Dikarya</taxon>
        <taxon>Ascomycota</taxon>
        <taxon>Pezizomycotina</taxon>
        <taxon>Sordariomycetes</taxon>
        <taxon>Hypocreomycetidae</taxon>
        <taxon>Hypocreales</taxon>
        <taxon>Stachybotryaceae</taxon>
        <taxon>Stachybotrys</taxon>
    </lineage>
</organism>
<protein>
    <submittedName>
        <fullName evidence="2">Uncharacterized protein</fullName>
    </submittedName>
</protein>
<sequence>MGLCFGRIAHMAFLRFEARFGRSQLQNFNAILTNQFSQPSTSLGWWLTILLFICLPLGLSAAYKGFIGGTNSRPLQCTAGMYGIVAPHDILDMGSTGISLMTRVYKEDFPSTKKGGSMQIRSNDFRDDASYWEPYYETGDFDWIDLFNGWSIFFLANSSSVFLAVVPTSSQEGSLRFEENAFKFNTTRRQCRGTCSITAATVRLLAGSCTEDVLPEKHQGIFTQLYPAFSTWYIPMLAEFLGIFDRLGTDSDWALPTFTTVVAAMYWSRMTWLNGWIEPGSAFALANQDYDETHYSVTDTTISIKPTLRASWPLYFVLAVYPLLTSLLMLAISVMRSTPVSKGFGIVSILSGIQRDSVAAPRHPISR</sequence>
<proteinExistence type="predicted"/>
<feature type="transmembrane region" description="Helical" evidence="1">
    <location>
        <begin position="43"/>
        <end position="63"/>
    </location>
</feature>
<comment type="caution">
    <text evidence="2">The sequence shown here is derived from an EMBL/GenBank/DDBJ whole genome shotgun (WGS) entry which is preliminary data.</text>
</comment>
<feature type="transmembrane region" description="Helical" evidence="1">
    <location>
        <begin position="314"/>
        <end position="335"/>
    </location>
</feature>
<dbReference type="EMBL" id="JAGPNK010000038">
    <property type="protein sequence ID" value="KAH7303173.1"/>
    <property type="molecule type" value="Genomic_DNA"/>
</dbReference>
<keyword evidence="1" id="KW-0472">Membrane</keyword>
<reference evidence="2" key="1">
    <citation type="journal article" date="2021" name="Nat. Commun.">
        <title>Genetic determinants of endophytism in the Arabidopsis root mycobiome.</title>
        <authorList>
            <person name="Mesny F."/>
            <person name="Miyauchi S."/>
            <person name="Thiergart T."/>
            <person name="Pickel B."/>
            <person name="Atanasova L."/>
            <person name="Karlsson M."/>
            <person name="Huettel B."/>
            <person name="Barry K.W."/>
            <person name="Haridas S."/>
            <person name="Chen C."/>
            <person name="Bauer D."/>
            <person name="Andreopoulos W."/>
            <person name="Pangilinan J."/>
            <person name="LaButti K."/>
            <person name="Riley R."/>
            <person name="Lipzen A."/>
            <person name="Clum A."/>
            <person name="Drula E."/>
            <person name="Henrissat B."/>
            <person name="Kohler A."/>
            <person name="Grigoriev I.V."/>
            <person name="Martin F.M."/>
            <person name="Hacquard S."/>
        </authorList>
    </citation>
    <scope>NUCLEOTIDE SEQUENCE</scope>
    <source>
        <strain evidence="2">MPI-CAGE-CH-0235</strain>
    </source>
</reference>
<evidence type="ECO:0000256" key="1">
    <source>
        <dbReference type="SAM" id="Phobius"/>
    </source>
</evidence>
<dbReference type="OrthoDB" id="5420013at2759"/>
<name>A0A8K0SG17_9HYPO</name>
<keyword evidence="1" id="KW-1133">Transmembrane helix</keyword>